<proteinExistence type="inferred from homology"/>
<name>A0A0F9MRY5_9ZZZZ</name>
<reference evidence="2" key="1">
    <citation type="journal article" date="2015" name="Nature">
        <title>Complex archaea that bridge the gap between prokaryotes and eukaryotes.</title>
        <authorList>
            <person name="Spang A."/>
            <person name="Saw J.H."/>
            <person name="Jorgensen S.L."/>
            <person name="Zaremba-Niedzwiedzka K."/>
            <person name="Martijn J."/>
            <person name="Lind A.E."/>
            <person name="van Eijk R."/>
            <person name="Schleper C."/>
            <person name="Guy L."/>
            <person name="Ettema T.J."/>
        </authorList>
    </citation>
    <scope>NUCLEOTIDE SEQUENCE</scope>
</reference>
<dbReference type="InterPro" id="IPR018376">
    <property type="entry name" value="Enoyl-CoA_hyd/isom_CS"/>
</dbReference>
<gene>
    <name evidence="2" type="ORF">LCGC14_1120370</name>
</gene>
<dbReference type="InterPro" id="IPR029045">
    <property type="entry name" value="ClpP/crotonase-like_dom_sf"/>
</dbReference>
<dbReference type="GO" id="GO:0003824">
    <property type="term" value="F:catalytic activity"/>
    <property type="evidence" value="ECO:0007669"/>
    <property type="project" value="InterPro"/>
</dbReference>
<dbReference type="PANTHER" id="PTHR43802:SF1">
    <property type="entry name" value="IP11341P-RELATED"/>
    <property type="match status" value="1"/>
</dbReference>
<comment type="similarity">
    <text evidence="1">Belongs to the enoyl-CoA hydratase/isomerase family.</text>
</comment>
<dbReference type="SUPFAM" id="SSF52096">
    <property type="entry name" value="ClpP/crotonase"/>
    <property type="match status" value="1"/>
</dbReference>
<dbReference type="Pfam" id="PF00378">
    <property type="entry name" value="ECH_1"/>
    <property type="match status" value="1"/>
</dbReference>
<sequence>MEIVDVLESIREDNSVRVVVIRGAGTSFCSGDDLKNMGSFKPLKEGFKIPHHKVMYMIREIQKPFIALLHGYCLGAGFELALACDFRLGADDLVIGDHRTSRAIGIFSGASWFLPRLIGFARATDIIFTGRHLDAKEALDIGLINRRYSVKEFNAESRKFIEKIAGMPTKCLGYDKSMLNYSLDNNLFKSLQNEFKLFNENSMTNDYKEGTKSFFERRDPVFEGR</sequence>
<dbReference type="CDD" id="cd06558">
    <property type="entry name" value="crotonase-like"/>
    <property type="match status" value="1"/>
</dbReference>
<dbReference type="EMBL" id="LAZR01005176">
    <property type="protein sequence ID" value="KKN02177.1"/>
    <property type="molecule type" value="Genomic_DNA"/>
</dbReference>
<dbReference type="PROSITE" id="PS00166">
    <property type="entry name" value="ENOYL_COA_HYDRATASE"/>
    <property type="match status" value="1"/>
</dbReference>
<protein>
    <recommendedName>
        <fullName evidence="3">Enoyl-CoA hydratase</fullName>
    </recommendedName>
</protein>
<dbReference type="InterPro" id="IPR014748">
    <property type="entry name" value="Enoyl-CoA_hydra_C"/>
</dbReference>
<evidence type="ECO:0000256" key="1">
    <source>
        <dbReference type="ARBA" id="ARBA00005254"/>
    </source>
</evidence>
<dbReference type="PANTHER" id="PTHR43802">
    <property type="entry name" value="ENOYL-COA HYDRATASE"/>
    <property type="match status" value="1"/>
</dbReference>
<evidence type="ECO:0008006" key="3">
    <source>
        <dbReference type="Google" id="ProtNLM"/>
    </source>
</evidence>
<evidence type="ECO:0000313" key="2">
    <source>
        <dbReference type="EMBL" id="KKN02177.1"/>
    </source>
</evidence>
<dbReference type="Gene3D" id="1.10.12.10">
    <property type="entry name" value="Lyase 2-enoyl-coa Hydratase, Chain A, domain 2"/>
    <property type="match status" value="1"/>
</dbReference>
<comment type="caution">
    <text evidence="2">The sequence shown here is derived from an EMBL/GenBank/DDBJ whole genome shotgun (WGS) entry which is preliminary data.</text>
</comment>
<organism evidence="2">
    <name type="scientific">marine sediment metagenome</name>
    <dbReference type="NCBI Taxonomy" id="412755"/>
    <lineage>
        <taxon>unclassified sequences</taxon>
        <taxon>metagenomes</taxon>
        <taxon>ecological metagenomes</taxon>
    </lineage>
</organism>
<dbReference type="Gene3D" id="3.90.226.10">
    <property type="entry name" value="2-enoyl-CoA Hydratase, Chain A, domain 1"/>
    <property type="match status" value="1"/>
</dbReference>
<accession>A0A0F9MRY5</accession>
<dbReference type="InterPro" id="IPR001753">
    <property type="entry name" value="Enoyl-CoA_hydra/iso"/>
</dbReference>
<dbReference type="AlphaFoldDB" id="A0A0F9MRY5"/>